<gene>
    <name evidence="2" type="ORF">GCM10009560_48830</name>
</gene>
<name>A0ABP4AMB0_9ACTN</name>
<organism evidence="2 3">
    <name type="scientific">Nonomuraea longicatena</name>
    <dbReference type="NCBI Taxonomy" id="83682"/>
    <lineage>
        <taxon>Bacteria</taxon>
        <taxon>Bacillati</taxon>
        <taxon>Actinomycetota</taxon>
        <taxon>Actinomycetes</taxon>
        <taxon>Streptosporangiales</taxon>
        <taxon>Streptosporangiaceae</taxon>
        <taxon>Nonomuraea</taxon>
    </lineage>
</organism>
<accession>A0ABP4AMB0</accession>
<dbReference type="Pfam" id="PF13560">
    <property type="entry name" value="HTH_31"/>
    <property type="match status" value="1"/>
</dbReference>
<sequence length="405" mass="44434">MSDEVTIGLRLRTLRRWRGMTLAELAGQSGMSTSYLSMAERGLRALDRRSFIAALAAALRVSETDLVGRPHLGTDHAQVAPHALVPALRTSLETNGLHHDPVVDRARPIHALVDLMAGPIERHRRQYDFLFVGKYLPDLIDELHYHLSDPADEAEQHLALRTLVEAYMCAAGMARSLGQPDLGHVAASRADDAAVLLGDPVTRGKAAFSLIRPNASNWHRVKLLAGRAADRVQPHVRSAADRQVLGMLALNAALAAAATLDGDGARHWLDEADRLAAHVPDDMNGNWQAFCRTNVAVWRVAIGVELGEAGSRVAERARLVRQERLRGHAARRACFLADVGRGLARDRRTRKEALLWLRQAEEAAPQRVRNDAKVHESIAVMLEQSKVHAGGRELRGMAARMGVPH</sequence>
<dbReference type="SUPFAM" id="SSF47413">
    <property type="entry name" value="lambda repressor-like DNA-binding domains"/>
    <property type="match status" value="1"/>
</dbReference>
<keyword evidence="3" id="KW-1185">Reference proteome</keyword>
<dbReference type="Gene3D" id="1.10.260.40">
    <property type="entry name" value="lambda repressor-like DNA-binding domains"/>
    <property type="match status" value="1"/>
</dbReference>
<dbReference type="CDD" id="cd00093">
    <property type="entry name" value="HTH_XRE"/>
    <property type="match status" value="1"/>
</dbReference>
<comment type="caution">
    <text evidence="2">The sequence shown here is derived from an EMBL/GenBank/DDBJ whole genome shotgun (WGS) entry which is preliminary data.</text>
</comment>
<dbReference type="InterPro" id="IPR001387">
    <property type="entry name" value="Cro/C1-type_HTH"/>
</dbReference>
<proteinExistence type="predicted"/>
<reference evidence="3" key="1">
    <citation type="journal article" date="2019" name="Int. J. Syst. Evol. Microbiol.">
        <title>The Global Catalogue of Microorganisms (GCM) 10K type strain sequencing project: providing services to taxonomists for standard genome sequencing and annotation.</title>
        <authorList>
            <consortium name="The Broad Institute Genomics Platform"/>
            <consortium name="The Broad Institute Genome Sequencing Center for Infectious Disease"/>
            <person name="Wu L."/>
            <person name="Ma J."/>
        </authorList>
    </citation>
    <scope>NUCLEOTIDE SEQUENCE [LARGE SCALE GENOMIC DNA]</scope>
    <source>
        <strain evidence="3">JCM 11136</strain>
    </source>
</reference>
<dbReference type="PROSITE" id="PS50943">
    <property type="entry name" value="HTH_CROC1"/>
    <property type="match status" value="1"/>
</dbReference>
<feature type="domain" description="HTH cro/C1-type" evidence="1">
    <location>
        <begin position="11"/>
        <end position="66"/>
    </location>
</feature>
<dbReference type="InterPro" id="IPR010982">
    <property type="entry name" value="Lambda_DNA-bd_dom_sf"/>
</dbReference>
<dbReference type="Proteomes" id="UP001501578">
    <property type="component" value="Unassembled WGS sequence"/>
</dbReference>
<evidence type="ECO:0000313" key="3">
    <source>
        <dbReference type="Proteomes" id="UP001501578"/>
    </source>
</evidence>
<dbReference type="SMART" id="SM00530">
    <property type="entry name" value="HTH_XRE"/>
    <property type="match status" value="1"/>
</dbReference>
<evidence type="ECO:0000259" key="1">
    <source>
        <dbReference type="PROSITE" id="PS50943"/>
    </source>
</evidence>
<dbReference type="RefSeq" id="WP_343952315.1">
    <property type="nucleotide sequence ID" value="NZ_BAAAHQ010000024.1"/>
</dbReference>
<dbReference type="EMBL" id="BAAAHQ010000024">
    <property type="protein sequence ID" value="GAA0938703.1"/>
    <property type="molecule type" value="Genomic_DNA"/>
</dbReference>
<protein>
    <submittedName>
        <fullName evidence="2">Helix-turn-helix transcriptional regulator</fullName>
    </submittedName>
</protein>
<evidence type="ECO:0000313" key="2">
    <source>
        <dbReference type="EMBL" id="GAA0938703.1"/>
    </source>
</evidence>